<reference evidence="1 2" key="1">
    <citation type="journal article" date="2019" name="Emerg. Microbes Infect.">
        <title>Comprehensive subspecies identification of 175 nontuberculous mycobacteria species based on 7547 genomic profiles.</title>
        <authorList>
            <person name="Matsumoto Y."/>
            <person name="Kinjo T."/>
            <person name="Motooka D."/>
            <person name="Nabeya D."/>
            <person name="Jung N."/>
            <person name="Uechi K."/>
            <person name="Horii T."/>
            <person name="Iida T."/>
            <person name="Fujita J."/>
            <person name="Nakamura S."/>
        </authorList>
    </citation>
    <scope>NUCLEOTIDE SEQUENCE [LARGE SCALE GENOMIC DNA]</scope>
    <source>
        <strain evidence="1 2">JCM 14742</strain>
    </source>
</reference>
<dbReference type="InterPro" id="IPR000084">
    <property type="entry name" value="PE-PGRS_N"/>
</dbReference>
<proteinExistence type="predicted"/>
<keyword evidence="2" id="KW-1185">Reference proteome</keyword>
<dbReference type="EMBL" id="AP022614">
    <property type="protein sequence ID" value="BBZ43911.1"/>
    <property type="molecule type" value="Genomic_DNA"/>
</dbReference>
<evidence type="ECO:0000313" key="1">
    <source>
        <dbReference type="EMBL" id="BBZ43911.1"/>
    </source>
</evidence>
<name>A0A7I7YT42_9MYCO</name>
<organism evidence="1 2">
    <name type="scientific">Mycobacterium parmense</name>
    <dbReference type="NCBI Taxonomy" id="185642"/>
    <lineage>
        <taxon>Bacteria</taxon>
        <taxon>Bacillati</taxon>
        <taxon>Actinomycetota</taxon>
        <taxon>Actinomycetes</taxon>
        <taxon>Mycobacteriales</taxon>
        <taxon>Mycobacteriaceae</taxon>
        <taxon>Mycobacterium</taxon>
        <taxon>Mycobacterium simiae complex</taxon>
    </lineage>
</organism>
<dbReference type="InterPro" id="IPR038332">
    <property type="entry name" value="PPE_sf"/>
</dbReference>
<evidence type="ECO:0000313" key="2">
    <source>
        <dbReference type="Proteomes" id="UP000467105"/>
    </source>
</evidence>
<dbReference type="OrthoDB" id="4740140at2"/>
<dbReference type="Pfam" id="PF00934">
    <property type="entry name" value="PE"/>
    <property type="match status" value="1"/>
</dbReference>
<dbReference type="Proteomes" id="UP000467105">
    <property type="component" value="Chromosome"/>
</dbReference>
<dbReference type="Gene3D" id="1.10.287.850">
    <property type="entry name" value="HP0062-like domain"/>
    <property type="match status" value="1"/>
</dbReference>
<accession>A0A7I7YT42</accession>
<gene>
    <name evidence="1" type="ORF">MPRM_11920</name>
</gene>
<sequence length="631" mass="62351">MSFLFTAPEVVSAAAGDLADIGSTLREATAAASGPTTTFAVAAGDEVSLAVSRLFGGYGEQFAALSAQAAAFHHEFVSLLSHAATAYLSTEAGAEQALLSATIAPAAATPAATLPLLGGLTGILGGVSPILGGGGGIFGGLSPILGGFEALLTGGNLAPYIGVPSYLDPILGPVSQLLFTGGPVGPIIAGSPLGPTLRGIGLDLGGVLSTLISGGVPTVLSNPFGLLGQALSGAIVDVPLLHGLQPVLAPLFPNLFEASQTATAAGNPWQMLIANTEANLHSLNSTWAAHPFPLLHQVIANQQGYAQAFGGGLALTLENFPTTLANVPENIQISLQGAATFNPGALAQAFVNQQVGYAQTFSAALSKAGADLQTTLPTFQADLALASQAISAGNYNAAVVDVTQGALGLFISGFNTSNLTNILVLGPGGDLLPILGIPALQAQNFAALLPPGSILAQMAHNYTSAVTTLTNATISTSIQVGVNPLVTVGANFGLPLSLAFSVLGAPVAGFGGFATGAQVLGAALASGNGVAAAGALVDLPAYALNGFLNGETVIGLSMPATVGGVTVPLTMSLPFDGILVAPHAISATVDLSILGLATIPVTVPVGGTPFGGLLPALVDYLPEQLAAAITP</sequence>
<dbReference type="AlphaFoldDB" id="A0A7I7YT42"/>
<protein>
    <submittedName>
        <fullName evidence="1">Uncharacterized protein</fullName>
    </submittedName>
</protein>
<dbReference type="SUPFAM" id="SSF140459">
    <property type="entry name" value="PE/PPE dimer-like"/>
    <property type="match status" value="1"/>
</dbReference>
<dbReference type="RefSeq" id="WP_085269496.1">
    <property type="nucleotide sequence ID" value="NZ_AP022614.1"/>
</dbReference>